<proteinExistence type="predicted"/>
<dbReference type="InterPro" id="IPR028082">
    <property type="entry name" value="Peripla_BP_I"/>
</dbReference>
<organism evidence="1 2">
    <name type="scientific">Streptomyces litchfieldiae</name>
    <dbReference type="NCBI Taxonomy" id="3075543"/>
    <lineage>
        <taxon>Bacteria</taxon>
        <taxon>Bacillati</taxon>
        <taxon>Actinomycetota</taxon>
        <taxon>Actinomycetes</taxon>
        <taxon>Kitasatosporales</taxon>
        <taxon>Streptomycetaceae</taxon>
        <taxon>Streptomyces</taxon>
    </lineage>
</organism>
<keyword evidence="2" id="KW-1185">Reference proteome</keyword>
<accession>A0ABU2N0R9</accession>
<dbReference type="Proteomes" id="UP001183246">
    <property type="component" value="Unassembled WGS sequence"/>
</dbReference>
<reference evidence="2" key="1">
    <citation type="submission" date="2023-07" db="EMBL/GenBank/DDBJ databases">
        <title>30 novel species of actinomycetes from the DSMZ collection.</title>
        <authorList>
            <person name="Nouioui I."/>
        </authorList>
    </citation>
    <scope>NUCLEOTIDE SEQUENCE [LARGE SCALE GENOMIC DNA]</scope>
    <source>
        <strain evidence="2">DSM 44938</strain>
    </source>
</reference>
<name>A0ABU2N0R9_9ACTN</name>
<dbReference type="EMBL" id="JAVREL010000033">
    <property type="protein sequence ID" value="MDT0347475.1"/>
    <property type="molecule type" value="Genomic_DNA"/>
</dbReference>
<protein>
    <submittedName>
        <fullName evidence="1">Uncharacterized protein</fullName>
    </submittedName>
</protein>
<evidence type="ECO:0000313" key="2">
    <source>
        <dbReference type="Proteomes" id="UP001183246"/>
    </source>
</evidence>
<dbReference type="Gene3D" id="3.40.50.2300">
    <property type="match status" value="1"/>
</dbReference>
<comment type="caution">
    <text evidence="1">The sequence shown here is derived from an EMBL/GenBank/DDBJ whole genome shotgun (WGS) entry which is preliminary data.</text>
</comment>
<evidence type="ECO:0000313" key="1">
    <source>
        <dbReference type="EMBL" id="MDT0347475.1"/>
    </source>
</evidence>
<dbReference type="SUPFAM" id="SSF53822">
    <property type="entry name" value="Periplasmic binding protein-like I"/>
    <property type="match status" value="1"/>
</dbReference>
<sequence>MSPFFCLVVGRQARSPGGAAAFEALHTAPPDLTAVFTFRDLVAIGALRAARWLRATPRPNCHPRSGTGAREGDAMPLVVAASE</sequence>
<dbReference type="RefSeq" id="WP_311708600.1">
    <property type="nucleotide sequence ID" value="NZ_JAVREL010000033.1"/>
</dbReference>
<gene>
    <name evidence="1" type="ORF">RM590_33635</name>
</gene>